<dbReference type="Gene3D" id="1.10.287.110">
    <property type="entry name" value="DnaJ domain"/>
    <property type="match status" value="1"/>
</dbReference>
<evidence type="ECO:0000313" key="3">
    <source>
        <dbReference type="EMBL" id="CAD8709852.1"/>
    </source>
</evidence>
<reference evidence="3" key="1">
    <citation type="submission" date="2021-01" db="EMBL/GenBank/DDBJ databases">
        <authorList>
            <person name="Corre E."/>
            <person name="Pelletier E."/>
            <person name="Niang G."/>
            <person name="Scheremetjew M."/>
            <person name="Finn R."/>
            <person name="Kale V."/>
            <person name="Holt S."/>
            <person name="Cochrane G."/>
            <person name="Meng A."/>
            <person name="Brown T."/>
            <person name="Cohen L."/>
        </authorList>
    </citation>
    <scope>NUCLEOTIDE SEQUENCE</scope>
    <source>
        <strain evidence="3">SL-175</strain>
    </source>
</reference>
<feature type="domain" description="J" evidence="2">
    <location>
        <begin position="239"/>
        <end position="304"/>
    </location>
</feature>
<proteinExistence type="predicted"/>
<evidence type="ECO:0000256" key="1">
    <source>
        <dbReference type="SAM" id="MobiDB-lite"/>
    </source>
</evidence>
<feature type="region of interest" description="Disordered" evidence="1">
    <location>
        <begin position="50"/>
        <end position="73"/>
    </location>
</feature>
<dbReference type="EMBL" id="HBFC01020933">
    <property type="protein sequence ID" value="CAD8709852.1"/>
    <property type="molecule type" value="Transcribed_RNA"/>
</dbReference>
<dbReference type="SMART" id="SM00271">
    <property type="entry name" value="DnaJ"/>
    <property type="match status" value="1"/>
</dbReference>
<gene>
    <name evidence="3" type="ORF">MANT1106_LOCUS12538</name>
</gene>
<dbReference type="CDD" id="cd06257">
    <property type="entry name" value="DnaJ"/>
    <property type="match status" value="1"/>
</dbReference>
<organism evidence="3">
    <name type="scientific">Mantoniella antarctica</name>
    <dbReference type="NCBI Taxonomy" id="81844"/>
    <lineage>
        <taxon>Eukaryota</taxon>
        <taxon>Viridiplantae</taxon>
        <taxon>Chlorophyta</taxon>
        <taxon>Mamiellophyceae</taxon>
        <taxon>Mamiellales</taxon>
        <taxon>Mamiellaceae</taxon>
        <taxon>Mantoniella</taxon>
    </lineage>
</organism>
<dbReference type="PROSITE" id="PS50076">
    <property type="entry name" value="DNAJ_2"/>
    <property type="match status" value="1"/>
</dbReference>
<feature type="compositionally biased region" description="Basic and acidic residues" evidence="1">
    <location>
        <begin position="52"/>
        <end position="73"/>
    </location>
</feature>
<dbReference type="Pfam" id="PF00226">
    <property type="entry name" value="DnaJ"/>
    <property type="match status" value="1"/>
</dbReference>
<dbReference type="SUPFAM" id="SSF46565">
    <property type="entry name" value="Chaperone J-domain"/>
    <property type="match status" value="1"/>
</dbReference>
<feature type="compositionally biased region" description="Low complexity" evidence="1">
    <location>
        <begin position="359"/>
        <end position="373"/>
    </location>
</feature>
<dbReference type="InterPro" id="IPR036869">
    <property type="entry name" value="J_dom_sf"/>
</dbReference>
<evidence type="ECO:0000259" key="2">
    <source>
        <dbReference type="PROSITE" id="PS50076"/>
    </source>
</evidence>
<accession>A0A7S0SMA9</accession>
<feature type="region of interest" description="Disordered" evidence="1">
    <location>
        <begin position="356"/>
        <end position="386"/>
    </location>
</feature>
<sequence length="386" mass="41211">MAQAVASCAGVRAQWSSVTSQLSVSRSTLASRAASRAGAAPVPIVCGRSKKGKEEKAEAKKAGKKAPEVSKQAKDAARKKFAAAMREVVSKQGKAYDRIVREMDRDQYREYVLSVRHAPLAGEPQAAILSDWLPICEVIVADKVAYEAQKFFRDNDMTIPETDQVPLTAGDQIEGVPAITSVLPSLGPEVAGMAFAMAGSKVKDIPMEQLEFGVEDWGSFEVAVSGLEAQAGTKAMRATAAGVLGVSIDDEPAAVKRVYRKLIATEHPDRNPDASIEKFNAIKEAYDLLSDRGGQSGATFEGLGDKAKRDFVKLPGVQAGSAPFPKSAKVEVQLRSLTIYDRISNIFTARNMSLQSRLPTAAAPKPAEPMAPAEEVKAQEPEPVAA</sequence>
<dbReference type="InterPro" id="IPR001623">
    <property type="entry name" value="DnaJ_domain"/>
</dbReference>
<name>A0A7S0SMA9_9CHLO</name>
<dbReference type="AlphaFoldDB" id="A0A7S0SMA9"/>
<protein>
    <recommendedName>
        <fullName evidence="2">J domain-containing protein</fullName>
    </recommendedName>
</protein>